<evidence type="ECO:0000256" key="4">
    <source>
        <dbReference type="ARBA" id="ARBA00023136"/>
    </source>
</evidence>
<dbReference type="InterPro" id="IPR017981">
    <property type="entry name" value="GPCR_2-like_7TM"/>
</dbReference>
<dbReference type="RefSeq" id="XP_022236275.1">
    <property type="nucleotide sequence ID" value="XM_022380567.1"/>
</dbReference>
<keyword evidence="4" id="KW-0472">Membrane</keyword>
<keyword evidence="7" id="KW-1185">Reference proteome</keyword>
<accession>A0ABM1RY20</accession>
<dbReference type="InterPro" id="IPR000832">
    <property type="entry name" value="GPCR_2_secretin-like"/>
</dbReference>
<sequence length="85" mass="9745">MHGPYLLSLLLNLAFLCKIVRNLVTKIKATHPNEPSQYRKAVRATLILVPLFGIHFFLDKYRPAPGGCGWMDVYIYFNFAIDGFQ</sequence>
<protein>
    <submittedName>
        <fullName evidence="8">Calcitonin gene-related peptide type 1 receptor-like</fullName>
    </submittedName>
</protein>
<dbReference type="Pfam" id="PF00002">
    <property type="entry name" value="7tm_2"/>
    <property type="match status" value="1"/>
</dbReference>
<organism evidence="7 8">
    <name type="scientific">Limulus polyphemus</name>
    <name type="common">Atlantic horseshoe crab</name>
    <dbReference type="NCBI Taxonomy" id="6850"/>
    <lineage>
        <taxon>Eukaryota</taxon>
        <taxon>Metazoa</taxon>
        <taxon>Ecdysozoa</taxon>
        <taxon>Arthropoda</taxon>
        <taxon>Chelicerata</taxon>
        <taxon>Merostomata</taxon>
        <taxon>Xiphosura</taxon>
        <taxon>Limulidae</taxon>
        <taxon>Limulus</taxon>
    </lineage>
</organism>
<dbReference type="PROSITE" id="PS50261">
    <property type="entry name" value="G_PROTEIN_RECEP_F2_4"/>
    <property type="match status" value="1"/>
</dbReference>
<keyword evidence="3" id="KW-1133">Transmembrane helix</keyword>
<dbReference type="GeneID" id="111083858"/>
<keyword evidence="5" id="KW-0732">Signal</keyword>
<dbReference type="Gene3D" id="1.20.1070.10">
    <property type="entry name" value="Rhodopsin 7-helix transmembrane proteins"/>
    <property type="match status" value="1"/>
</dbReference>
<feature type="signal peptide" evidence="5">
    <location>
        <begin position="1"/>
        <end position="22"/>
    </location>
</feature>
<dbReference type="Proteomes" id="UP000694941">
    <property type="component" value="Unplaced"/>
</dbReference>
<feature type="chain" id="PRO_5045824008" evidence="5">
    <location>
        <begin position="23"/>
        <end position="85"/>
    </location>
</feature>
<evidence type="ECO:0000313" key="7">
    <source>
        <dbReference type="Proteomes" id="UP000694941"/>
    </source>
</evidence>
<evidence type="ECO:0000256" key="5">
    <source>
        <dbReference type="SAM" id="SignalP"/>
    </source>
</evidence>
<proteinExistence type="predicted"/>
<feature type="non-terminal residue" evidence="8">
    <location>
        <position position="85"/>
    </location>
</feature>
<evidence type="ECO:0000256" key="3">
    <source>
        <dbReference type="ARBA" id="ARBA00022989"/>
    </source>
</evidence>
<name>A0ABM1RY20_LIMPO</name>
<dbReference type="PANTHER" id="PTHR45620">
    <property type="entry name" value="PDF RECEPTOR-LIKE PROTEIN-RELATED"/>
    <property type="match status" value="1"/>
</dbReference>
<dbReference type="InterPro" id="IPR050332">
    <property type="entry name" value="GPCR_2"/>
</dbReference>
<evidence type="ECO:0000256" key="2">
    <source>
        <dbReference type="ARBA" id="ARBA00022692"/>
    </source>
</evidence>
<comment type="subcellular location">
    <subcellularLocation>
        <location evidence="1">Membrane</location>
        <topology evidence="1">Multi-pass membrane protein</topology>
    </subcellularLocation>
</comment>
<evidence type="ECO:0000256" key="1">
    <source>
        <dbReference type="ARBA" id="ARBA00004141"/>
    </source>
</evidence>
<gene>
    <name evidence="8" type="primary">LOC111083858</name>
</gene>
<evidence type="ECO:0000313" key="8">
    <source>
        <dbReference type="RefSeq" id="XP_022236275.1"/>
    </source>
</evidence>
<feature type="domain" description="G-protein coupled receptors family 2 profile 2" evidence="6">
    <location>
        <begin position="1"/>
        <end position="85"/>
    </location>
</feature>
<dbReference type="PANTHER" id="PTHR45620:SF42">
    <property type="entry name" value="G-PROTEIN COUPLED RECEPTOR SEB-2"/>
    <property type="match status" value="1"/>
</dbReference>
<reference evidence="8" key="1">
    <citation type="submission" date="2025-08" db="UniProtKB">
        <authorList>
            <consortium name="RefSeq"/>
        </authorList>
    </citation>
    <scope>IDENTIFICATION</scope>
    <source>
        <tissue evidence="8">Muscle</tissue>
    </source>
</reference>
<dbReference type="PRINTS" id="PR00249">
    <property type="entry name" value="GPCRSECRETIN"/>
</dbReference>
<keyword evidence="2" id="KW-0812">Transmembrane</keyword>
<evidence type="ECO:0000259" key="6">
    <source>
        <dbReference type="PROSITE" id="PS50261"/>
    </source>
</evidence>